<dbReference type="OrthoDB" id="2441380at2759"/>
<gene>
    <name evidence="2" type="ORF">H1R20_g13428</name>
</gene>
<evidence type="ECO:0000313" key="3">
    <source>
        <dbReference type="Proteomes" id="UP001140091"/>
    </source>
</evidence>
<dbReference type="Pfam" id="PF08881">
    <property type="entry name" value="CVNH"/>
    <property type="match status" value="1"/>
</dbReference>
<proteinExistence type="predicted"/>
<dbReference type="AlphaFoldDB" id="A0A9W8J378"/>
<reference evidence="2" key="1">
    <citation type="submission" date="2022-06" db="EMBL/GenBank/DDBJ databases">
        <title>Genome Sequence of Candolleomyces eurysporus.</title>
        <authorList>
            <person name="Buettner E."/>
        </authorList>
    </citation>
    <scope>NUCLEOTIDE SEQUENCE</scope>
    <source>
        <strain evidence="2">VTCC 930004</strain>
    </source>
</reference>
<dbReference type="EMBL" id="JANBPK010001298">
    <property type="protein sequence ID" value="KAJ2923665.1"/>
    <property type="molecule type" value="Genomic_DNA"/>
</dbReference>
<keyword evidence="3" id="KW-1185">Reference proteome</keyword>
<dbReference type="SUPFAM" id="SSF51322">
    <property type="entry name" value="Cyanovirin-N"/>
    <property type="match status" value="1"/>
</dbReference>
<feature type="non-terminal residue" evidence="2">
    <location>
        <position position="1"/>
    </location>
</feature>
<feature type="domain" description="Cyanovirin-N" evidence="1">
    <location>
        <begin position="2"/>
        <end position="106"/>
    </location>
</feature>
<comment type="caution">
    <text evidence="2">The sequence shown here is derived from an EMBL/GenBank/DDBJ whole genome shotgun (WGS) entry which is preliminary data.</text>
</comment>
<dbReference type="PANTHER" id="PTHR42076:SF1">
    <property type="entry name" value="CYANOVIRIN-N DOMAIN-CONTAINING PROTEIN"/>
    <property type="match status" value="1"/>
</dbReference>
<evidence type="ECO:0000259" key="1">
    <source>
        <dbReference type="SMART" id="SM01111"/>
    </source>
</evidence>
<sequence>MGFAKSSTDISINASTTDLSANCRTKSGGSRRSVMRLNEYVGNDHGRLVAGGRDFGASATNIRLIQDTNNHTTYLVADLRDRSGSVRPTLLDLNPIIANMDGRLTYVGPLHTQ</sequence>
<name>A0A9W8J378_9AGAR</name>
<dbReference type="Gene3D" id="2.30.60.10">
    <property type="entry name" value="Cyanovirin-N"/>
    <property type="match status" value="1"/>
</dbReference>
<dbReference type="PANTHER" id="PTHR42076">
    <property type="entry name" value="CYANOVIRIN-N HOMOLOG"/>
    <property type="match status" value="1"/>
</dbReference>
<dbReference type="InterPro" id="IPR036673">
    <property type="entry name" value="Cyanovirin-N_sf"/>
</dbReference>
<dbReference type="InterPro" id="IPR011058">
    <property type="entry name" value="Cyanovirin-N"/>
</dbReference>
<dbReference type="SMART" id="SM01111">
    <property type="entry name" value="CVNH"/>
    <property type="match status" value="1"/>
</dbReference>
<protein>
    <recommendedName>
        <fullName evidence="1">Cyanovirin-N domain-containing protein</fullName>
    </recommendedName>
</protein>
<evidence type="ECO:0000313" key="2">
    <source>
        <dbReference type="EMBL" id="KAJ2923665.1"/>
    </source>
</evidence>
<accession>A0A9W8J378</accession>
<organism evidence="2 3">
    <name type="scientific">Candolleomyces eurysporus</name>
    <dbReference type="NCBI Taxonomy" id="2828524"/>
    <lineage>
        <taxon>Eukaryota</taxon>
        <taxon>Fungi</taxon>
        <taxon>Dikarya</taxon>
        <taxon>Basidiomycota</taxon>
        <taxon>Agaricomycotina</taxon>
        <taxon>Agaricomycetes</taxon>
        <taxon>Agaricomycetidae</taxon>
        <taxon>Agaricales</taxon>
        <taxon>Agaricineae</taxon>
        <taxon>Psathyrellaceae</taxon>
        <taxon>Candolleomyces</taxon>
    </lineage>
</organism>
<dbReference type="Proteomes" id="UP001140091">
    <property type="component" value="Unassembled WGS sequence"/>
</dbReference>